<evidence type="ECO:0000313" key="3">
    <source>
        <dbReference type="Proteomes" id="UP000051733"/>
    </source>
</evidence>
<keyword evidence="1" id="KW-0812">Transmembrane</keyword>
<feature type="transmembrane region" description="Helical" evidence="1">
    <location>
        <begin position="100"/>
        <end position="125"/>
    </location>
</feature>
<keyword evidence="3" id="KW-1185">Reference proteome</keyword>
<dbReference type="Pfam" id="PF06161">
    <property type="entry name" value="DUF975"/>
    <property type="match status" value="1"/>
</dbReference>
<reference evidence="2 3" key="1">
    <citation type="journal article" date="2015" name="Genome Announc.">
        <title>Expanding the biotechnology potential of lactobacilli through comparative genomics of 213 strains and associated genera.</title>
        <authorList>
            <person name="Sun Z."/>
            <person name="Harris H.M."/>
            <person name="McCann A."/>
            <person name="Guo C."/>
            <person name="Argimon S."/>
            <person name="Zhang W."/>
            <person name="Yang X."/>
            <person name="Jeffery I.B."/>
            <person name="Cooney J.C."/>
            <person name="Kagawa T.F."/>
            <person name="Liu W."/>
            <person name="Song Y."/>
            <person name="Salvetti E."/>
            <person name="Wrobel A."/>
            <person name="Rasinkangas P."/>
            <person name="Parkhill J."/>
            <person name="Rea M.C."/>
            <person name="O'Sullivan O."/>
            <person name="Ritari J."/>
            <person name="Douillard F.P."/>
            <person name="Paul Ross R."/>
            <person name="Yang R."/>
            <person name="Briner A.E."/>
            <person name="Felis G.E."/>
            <person name="de Vos W.M."/>
            <person name="Barrangou R."/>
            <person name="Klaenhammer T.R."/>
            <person name="Caufield P.W."/>
            <person name="Cui Y."/>
            <person name="Zhang H."/>
            <person name="O'Toole P.W."/>
        </authorList>
    </citation>
    <scope>NUCLEOTIDE SEQUENCE [LARGE SCALE GENOMIC DNA]</scope>
    <source>
        <strain evidence="2 3">DSM 20634</strain>
    </source>
</reference>
<feature type="transmembrane region" description="Helical" evidence="1">
    <location>
        <begin position="171"/>
        <end position="196"/>
    </location>
</feature>
<dbReference type="STRING" id="1423813.FC26_GL001878"/>
<proteinExistence type="predicted"/>
<dbReference type="RefSeq" id="WP_057779232.1">
    <property type="nucleotide sequence ID" value="NZ_AYYY01000029.1"/>
</dbReference>
<name>A0A0R2A2Y7_9LACO</name>
<protein>
    <submittedName>
        <fullName evidence="2">Integral membrane protein</fullName>
    </submittedName>
</protein>
<dbReference type="Proteomes" id="UP000051733">
    <property type="component" value="Unassembled WGS sequence"/>
</dbReference>
<accession>A0A0R2A2Y7</accession>
<dbReference type="PATRIC" id="fig|1423813.3.peg.1907"/>
<sequence length="221" mass="25419">MNRQLLKRESKTLLHQHYSFFFILFIPIFLLTLFTGVMNLPWWNTPTDVWNSTDTGSLLLNLLLSLVSVGVNFVLIDLFRDQATATQPLKKSMTIFTNAHYVLGVIVIGIIQFIFIVLWMILLIIPGIVKSIAYSQAYYIYRDALDHGHGISYLDAITQSRYLMNGHKMDYFILSLSFIGWMLLVIITCGIALLYVQPYFSLTFANFYCTLRDQEAQPSHA</sequence>
<dbReference type="OrthoDB" id="9784844at2"/>
<organism evidence="2 3">
    <name type="scientific">Paucilactobacillus vaccinostercus DSM 20634</name>
    <dbReference type="NCBI Taxonomy" id="1423813"/>
    <lineage>
        <taxon>Bacteria</taxon>
        <taxon>Bacillati</taxon>
        <taxon>Bacillota</taxon>
        <taxon>Bacilli</taxon>
        <taxon>Lactobacillales</taxon>
        <taxon>Lactobacillaceae</taxon>
        <taxon>Paucilactobacillus</taxon>
    </lineage>
</organism>
<feature type="transmembrane region" description="Helical" evidence="1">
    <location>
        <begin position="58"/>
        <end position="79"/>
    </location>
</feature>
<dbReference type="EMBL" id="AYYY01000029">
    <property type="protein sequence ID" value="KRM61328.1"/>
    <property type="molecule type" value="Genomic_DNA"/>
</dbReference>
<keyword evidence="1" id="KW-1133">Transmembrane helix</keyword>
<keyword evidence="1" id="KW-0472">Membrane</keyword>
<dbReference type="PANTHER" id="PTHR40076">
    <property type="entry name" value="MEMBRANE PROTEIN-RELATED"/>
    <property type="match status" value="1"/>
</dbReference>
<gene>
    <name evidence="2" type="ORF">FC26_GL001878</name>
</gene>
<dbReference type="PANTHER" id="PTHR40076:SF1">
    <property type="entry name" value="MEMBRANE PROTEIN"/>
    <property type="match status" value="1"/>
</dbReference>
<dbReference type="AlphaFoldDB" id="A0A0R2A2Y7"/>
<dbReference type="InterPro" id="IPR010380">
    <property type="entry name" value="DUF975"/>
</dbReference>
<evidence type="ECO:0000256" key="1">
    <source>
        <dbReference type="SAM" id="Phobius"/>
    </source>
</evidence>
<evidence type="ECO:0000313" key="2">
    <source>
        <dbReference type="EMBL" id="KRM61328.1"/>
    </source>
</evidence>
<feature type="transmembrane region" description="Helical" evidence="1">
    <location>
        <begin position="20"/>
        <end position="38"/>
    </location>
</feature>
<comment type="caution">
    <text evidence="2">The sequence shown here is derived from an EMBL/GenBank/DDBJ whole genome shotgun (WGS) entry which is preliminary data.</text>
</comment>